<dbReference type="Gene3D" id="3.40.50.1820">
    <property type="entry name" value="alpha/beta hydrolase"/>
    <property type="match status" value="1"/>
</dbReference>
<proteinExistence type="inferred from homology"/>
<dbReference type="RefSeq" id="XP_003653739.1">
    <property type="nucleotide sequence ID" value="XM_003653691.1"/>
</dbReference>
<dbReference type="GO" id="GO:0005737">
    <property type="term" value="C:cytoplasm"/>
    <property type="evidence" value="ECO:0007669"/>
    <property type="project" value="TreeGrafter"/>
</dbReference>
<dbReference type="Proteomes" id="UP000008181">
    <property type="component" value="Chromosome 3"/>
</dbReference>
<dbReference type="SUPFAM" id="SSF53474">
    <property type="entry name" value="alpha/beta-Hydrolases"/>
    <property type="match status" value="1"/>
</dbReference>
<dbReference type="PANTHER" id="PTHR48070:SF3">
    <property type="entry name" value="ESTERASE DBAE-RELATED"/>
    <property type="match status" value="1"/>
</dbReference>
<evidence type="ECO:0000256" key="2">
    <source>
        <dbReference type="ARBA" id="ARBA00022801"/>
    </source>
</evidence>
<name>G2R8I8_THETT</name>
<comment type="similarity">
    <text evidence="1">Belongs to the LovG family.</text>
</comment>
<dbReference type="HOGENOM" id="CLU_051938_0_2_1"/>
<reference evidence="4 5" key="1">
    <citation type="journal article" date="2011" name="Nat. Biotechnol.">
        <title>Comparative genomic analysis of the thermophilic biomass-degrading fungi Myceliophthora thermophila and Thielavia terrestris.</title>
        <authorList>
            <person name="Berka R.M."/>
            <person name="Grigoriev I.V."/>
            <person name="Otillar R."/>
            <person name="Salamov A."/>
            <person name="Grimwood J."/>
            <person name="Reid I."/>
            <person name="Ishmael N."/>
            <person name="John T."/>
            <person name="Darmond C."/>
            <person name="Moisan M.-C."/>
            <person name="Henrissat B."/>
            <person name="Coutinho P.M."/>
            <person name="Lombard V."/>
            <person name="Natvig D.O."/>
            <person name="Lindquist E."/>
            <person name="Schmutz J."/>
            <person name="Lucas S."/>
            <person name="Harris P."/>
            <person name="Powlowski J."/>
            <person name="Bellemare A."/>
            <person name="Taylor D."/>
            <person name="Butler G."/>
            <person name="de Vries R.P."/>
            <person name="Allijn I.E."/>
            <person name="van den Brink J."/>
            <person name="Ushinsky S."/>
            <person name="Storms R."/>
            <person name="Powell A.J."/>
            <person name="Paulsen I.T."/>
            <person name="Elbourne L.D.H."/>
            <person name="Baker S.E."/>
            <person name="Magnuson J."/>
            <person name="LaBoissiere S."/>
            <person name="Clutterbuck A.J."/>
            <person name="Martinez D."/>
            <person name="Wogulis M."/>
            <person name="de Leon A.L."/>
            <person name="Rey M.W."/>
            <person name="Tsang A."/>
        </authorList>
    </citation>
    <scope>NUCLEOTIDE SEQUENCE [LARGE SCALE GENOMIC DNA]</scope>
    <source>
        <strain evidence="5">ATCC 38088 / NRRL 8126</strain>
    </source>
</reference>
<dbReference type="Pfam" id="PF03959">
    <property type="entry name" value="FSH1"/>
    <property type="match status" value="1"/>
</dbReference>
<dbReference type="InterPro" id="IPR050593">
    <property type="entry name" value="LovG"/>
</dbReference>
<dbReference type="eggNOG" id="KOG2551">
    <property type="taxonomic scope" value="Eukaryota"/>
</dbReference>
<evidence type="ECO:0000313" key="4">
    <source>
        <dbReference type="EMBL" id="AEO67403.1"/>
    </source>
</evidence>
<feature type="non-terminal residue" evidence="4">
    <location>
        <position position="1"/>
    </location>
</feature>
<gene>
    <name evidence="4" type="ORF">THITE_52934</name>
</gene>
<sequence>PTPVPDSRPRILCLHGGGTSAAIFRAQCRVLVRHLPHFRLVFADAPFPSEPGPDVLPVYGNWGPPFRRWLRWKPSHPAVEDAEAAQAIIRSLELCKAQDDWLCAKEGGSGGEWVGVLGFSQGAKIAASLLFDQDAVEMGQHGGVSGSRSTGYKFGVLMAGRGPLVALRPENFGEPALMAPGEMSLQCSESRHKPPHMLRLPTVHVHGTRDEGLQWHRRLAQQYCDPETTTIVQWDGGHRVPIKASVVAQIAAEIYRVARECGVTV</sequence>
<dbReference type="GO" id="GO:0016787">
    <property type="term" value="F:hydrolase activity"/>
    <property type="evidence" value="ECO:0007669"/>
    <property type="project" value="UniProtKB-KW"/>
</dbReference>
<keyword evidence="2" id="KW-0378">Hydrolase</keyword>
<organism evidence="4 5">
    <name type="scientific">Thermothielavioides terrestris (strain ATCC 38088 / NRRL 8126)</name>
    <name type="common">Thielavia terrestris</name>
    <dbReference type="NCBI Taxonomy" id="578455"/>
    <lineage>
        <taxon>Eukaryota</taxon>
        <taxon>Fungi</taxon>
        <taxon>Dikarya</taxon>
        <taxon>Ascomycota</taxon>
        <taxon>Pezizomycotina</taxon>
        <taxon>Sordariomycetes</taxon>
        <taxon>Sordariomycetidae</taxon>
        <taxon>Sordariales</taxon>
        <taxon>Chaetomiaceae</taxon>
        <taxon>Thermothielavioides</taxon>
        <taxon>Thermothielavioides terrestris</taxon>
    </lineage>
</organism>
<keyword evidence="5" id="KW-1185">Reference proteome</keyword>
<protein>
    <recommendedName>
        <fullName evidence="3">Serine hydrolase domain-containing protein</fullName>
    </recommendedName>
</protein>
<dbReference type="OrthoDB" id="2094269at2759"/>
<dbReference type="GeneID" id="11516071"/>
<dbReference type="AlphaFoldDB" id="G2R8I8"/>
<dbReference type="InterPro" id="IPR005645">
    <property type="entry name" value="FSH-like_dom"/>
</dbReference>
<dbReference type="EMBL" id="CP003011">
    <property type="protein sequence ID" value="AEO67403.1"/>
    <property type="molecule type" value="Genomic_DNA"/>
</dbReference>
<evidence type="ECO:0000259" key="3">
    <source>
        <dbReference type="Pfam" id="PF03959"/>
    </source>
</evidence>
<evidence type="ECO:0000256" key="1">
    <source>
        <dbReference type="ARBA" id="ARBA00005863"/>
    </source>
</evidence>
<evidence type="ECO:0000313" key="5">
    <source>
        <dbReference type="Proteomes" id="UP000008181"/>
    </source>
</evidence>
<feature type="domain" description="Serine hydrolase" evidence="3">
    <location>
        <begin position="8"/>
        <end position="249"/>
    </location>
</feature>
<dbReference type="InterPro" id="IPR029058">
    <property type="entry name" value="AB_hydrolase_fold"/>
</dbReference>
<dbReference type="GO" id="GO:0044550">
    <property type="term" value="P:secondary metabolite biosynthetic process"/>
    <property type="evidence" value="ECO:0007669"/>
    <property type="project" value="TreeGrafter"/>
</dbReference>
<dbReference type="GO" id="GO:0005634">
    <property type="term" value="C:nucleus"/>
    <property type="evidence" value="ECO:0007669"/>
    <property type="project" value="TreeGrafter"/>
</dbReference>
<dbReference type="PANTHER" id="PTHR48070">
    <property type="entry name" value="ESTERASE OVCA2"/>
    <property type="match status" value="1"/>
</dbReference>
<accession>G2R8I8</accession>
<dbReference type="KEGG" id="ttt:THITE_52934"/>